<organism evidence="2 3">
    <name type="scientific">Trinickia violacea</name>
    <dbReference type="NCBI Taxonomy" id="2571746"/>
    <lineage>
        <taxon>Bacteria</taxon>
        <taxon>Pseudomonadati</taxon>
        <taxon>Pseudomonadota</taxon>
        <taxon>Betaproteobacteria</taxon>
        <taxon>Burkholderiales</taxon>
        <taxon>Burkholderiaceae</taxon>
        <taxon>Trinickia</taxon>
    </lineage>
</organism>
<evidence type="ECO:0000259" key="1">
    <source>
        <dbReference type="Pfam" id="PF07811"/>
    </source>
</evidence>
<keyword evidence="3" id="KW-1185">Reference proteome</keyword>
<proteinExistence type="predicted"/>
<feature type="domain" description="TadE-like" evidence="1">
    <location>
        <begin position="13"/>
        <end position="55"/>
    </location>
</feature>
<evidence type="ECO:0000313" key="3">
    <source>
        <dbReference type="Proteomes" id="UP000298656"/>
    </source>
</evidence>
<dbReference type="EMBL" id="CP040078">
    <property type="protein sequence ID" value="QCP53826.1"/>
    <property type="molecule type" value="Genomic_DNA"/>
</dbReference>
<accession>A0A4P8IZC4</accession>
<dbReference type="AlphaFoldDB" id="A0A4P8IZC4"/>
<dbReference type="Proteomes" id="UP000298656">
    <property type="component" value="Chromosome 2"/>
</dbReference>
<dbReference type="InterPro" id="IPR012495">
    <property type="entry name" value="TadE-like_dom"/>
</dbReference>
<gene>
    <name evidence="2" type="ORF">FAZ95_33005</name>
</gene>
<protein>
    <submittedName>
        <fullName evidence="2">Pilus assembly protein</fullName>
    </submittedName>
</protein>
<dbReference type="Pfam" id="PF07811">
    <property type="entry name" value="TadE"/>
    <property type="match status" value="1"/>
</dbReference>
<dbReference type="KEGG" id="tvl:FAZ95_33005"/>
<name>A0A4P8IZC4_9BURK</name>
<dbReference type="OrthoDB" id="6165442at2"/>
<sequence>MIMSQKKIKRQAGATGIEVALVFPALLLVLFGVVEAGVGVYDQNVIAQASQEAAREGAAQTRSRMSTLDIMNVAQNYASDKLITFGWSDSVVVAVDRSSGTKSGDPLTVTVSYPYNGLAIAKIVNALSEGVVLSAKATMIYE</sequence>
<evidence type="ECO:0000313" key="2">
    <source>
        <dbReference type="EMBL" id="QCP53826.1"/>
    </source>
</evidence>
<reference evidence="2 3" key="1">
    <citation type="submission" date="2019-05" db="EMBL/GenBank/DDBJ databases">
        <title>Burkholderia sp. DHOD12, isolated from subtropical forest soil.</title>
        <authorList>
            <person name="Gao Z.-H."/>
            <person name="Qiu L.-H."/>
        </authorList>
    </citation>
    <scope>NUCLEOTIDE SEQUENCE [LARGE SCALE GENOMIC DNA]</scope>
    <source>
        <strain evidence="2 3">DHOD12</strain>
    </source>
</reference>